<dbReference type="Proteomes" id="UP000237819">
    <property type="component" value="Unassembled WGS sequence"/>
</dbReference>
<dbReference type="AlphaFoldDB" id="A0A2S8GSK7"/>
<dbReference type="EMBL" id="PUHZ01000005">
    <property type="protein sequence ID" value="PQO47402.1"/>
    <property type="molecule type" value="Genomic_DNA"/>
</dbReference>
<comment type="caution">
    <text evidence="1">The sequence shown here is derived from an EMBL/GenBank/DDBJ whole genome shotgun (WGS) entry which is preliminary data.</text>
</comment>
<reference evidence="1 2" key="1">
    <citation type="submission" date="2018-02" db="EMBL/GenBank/DDBJ databases">
        <title>Comparative genomes isolates from brazilian mangrove.</title>
        <authorList>
            <person name="Araujo J.E."/>
            <person name="Taketani R.G."/>
            <person name="Silva M.C.P."/>
            <person name="Loureco M.V."/>
            <person name="Andreote F.D."/>
        </authorList>
    </citation>
    <scope>NUCLEOTIDE SEQUENCE [LARGE SCALE GENOMIC DNA]</scope>
    <source>
        <strain evidence="1 2">Nap-Phe MGV</strain>
    </source>
</reference>
<evidence type="ECO:0000313" key="2">
    <source>
        <dbReference type="Proteomes" id="UP000237819"/>
    </source>
</evidence>
<organism evidence="1 2">
    <name type="scientific">Blastopirellula marina</name>
    <dbReference type="NCBI Taxonomy" id="124"/>
    <lineage>
        <taxon>Bacteria</taxon>
        <taxon>Pseudomonadati</taxon>
        <taxon>Planctomycetota</taxon>
        <taxon>Planctomycetia</taxon>
        <taxon>Pirellulales</taxon>
        <taxon>Pirellulaceae</taxon>
        <taxon>Blastopirellula</taxon>
    </lineage>
</organism>
<proteinExistence type="predicted"/>
<name>A0A2S8GSK7_9BACT</name>
<evidence type="ECO:0000313" key="1">
    <source>
        <dbReference type="EMBL" id="PQO47402.1"/>
    </source>
</evidence>
<gene>
    <name evidence="1" type="ORF">C5Y93_04990</name>
</gene>
<sequence length="59" mass="6789">MRLLIRATVPRFCEFYPAAEALFENVLPVLRNVEKNPVHEATSLARQSFDPELFEITPT</sequence>
<accession>A0A2S8GSK7</accession>
<protein>
    <submittedName>
        <fullName evidence="1">Uncharacterized protein</fullName>
    </submittedName>
</protein>